<sequence>MPIKNEILQAFEDHKEYIYLFVGGFGSMFMIYHCTIEMTEAMKVVGMFLGLSEGFIAATISCWGTSLSTLVTNLTLAAHGYSAMAFAACYGGPFFSFIISTGLSMTLHSMQLREENMEKTSFGANAYVFLIGTLTSTLIWSLSYDFYGRRSIG</sequence>
<dbReference type="OMA" id="CTIEMTE"/>
<evidence type="ECO:0000259" key="9">
    <source>
        <dbReference type="Pfam" id="PF01699"/>
    </source>
</evidence>
<organism evidence="11">
    <name type="scientific">Drosophila willistoni</name>
    <name type="common">Fruit fly</name>
    <dbReference type="NCBI Taxonomy" id="7260"/>
    <lineage>
        <taxon>Eukaryota</taxon>
        <taxon>Metazoa</taxon>
        <taxon>Ecdysozoa</taxon>
        <taxon>Arthropoda</taxon>
        <taxon>Hexapoda</taxon>
        <taxon>Insecta</taxon>
        <taxon>Pterygota</taxon>
        <taxon>Neoptera</taxon>
        <taxon>Endopterygota</taxon>
        <taxon>Diptera</taxon>
        <taxon>Brachycera</taxon>
        <taxon>Muscomorpha</taxon>
        <taxon>Ephydroidea</taxon>
        <taxon>Drosophilidae</taxon>
        <taxon>Drosophila</taxon>
        <taxon>Sophophora</taxon>
    </lineage>
</organism>
<dbReference type="InterPro" id="IPR051359">
    <property type="entry name" value="CaCA_antiporter"/>
</dbReference>
<keyword evidence="6 8" id="KW-1133">Transmembrane helix</keyword>
<dbReference type="OrthoDB" id="407410at2759"/>
<keyword evidence="11" id="KW-1185">Reference proteome</keyword>
<evidence type="ECO:0000313" key="10">
    <source>
        <dbReference type="EMBL" id="EDW74069.1"/>
    </source>
</evidence>
<evidence type="ECO:0000313" key="11">
    <source>
        <dbReference type="Proteomes" id="UP000007798"/>
    </source>
</evidence>
<evidence type="ECO:0000256" key="1">
    <source>
        <dbReference type="ARBA" id="ARBA00004141"/>
    </source>
</evidence>
<keyword evidence="7 8" id="KW-0472">Membrane</keyword>
<dbReference type="Pfam" id="PF01699">
    <property type="entry name" value="Na_Ca_ex"/>
    <property type="match status" value="1"/>
</dbReference>
<feature type="transmembrane region" description="Helical" evidence="8">
    <location>
        <begin position="48"/>
        <end position="71"/>
    </location>
</feature>
<dbReference type="HOGENOM" id="CLU_1715218_0_0_1"/>
<dbReference type="eggNOG" id="KOG2399">
    <property type="taxonomic scope" value="Eukaryota"/>
</dbReference>
<dbReference type="InterPro" id="IPR044880">
    <property type="entry name" value="NCX_ion-bd_dom_sf"/>
</dbReference>
<dbReference type="Proteomes" id="UP000007798">
    <property type="component" value="Unassembled WGS sequence"/>
</dbReference>
<comment type="subcellular location">
    <subcellularLocation>
        <location evidence="1">Membrane</location>
        <topology evidence="1">Multi-pass membrane protein</topology>
    </subcellularLocation>
</comment>
<evidence type="ECO:0000256" key="5">
    <source>
        <dbReference type="ARBA" id="ARBA00022692"/>
    </source>
</evidence>
<accession>B4MPN0</accession>
<dbReference type="InParanoid" id="B4MPN0"/>
<dbReference type="AlphaFoldDB" id="B4MPN0"/>
<dbReference type="GO" id="GO:0016020">
    <property type="term" value="C:membrane"/>
    <property type="evidence" value="ECO:0007669"/>
    <property type="project" value="UniProtKB-SubCell"/>
</dbReference>
<dbReference type="Gene3D" id="1.20.1420.30">
    <property type="entry name" value="NCX, central ion-binding region"/>
    <property type="match status" value="1"/>
</dbReference>
<dbReference type="EMBL" id="CH963849">
    <property type="protein sequence ID" value="EDW74069.1"/>
    <property type="molecule type" value="Genomic_DNA"/>
</dbReference>
<dbReference type="PANTHER" id="PTHR12266">
    <property type="entry name" value="NA+/CA2+ K+ INDEPENDENT EXCHANGER"/>
    <property type="match status" value="1"/>
</dbReference>
<keyword evidence="3" id="KW-0050">Antiport</keyword>
<gene>
    <name evidence="10" type="primary">Dwil\GK21570</name>
    <name evidence="10" type="ORF">Dwil_GK21570</name>
</gene>
<dbReference type="GO" id="GO:0006874">
    <property type="term" value="P:intracellular calcium ion homeostasis"/>
    <property type="evidence" value="ECO:0007669"/>
    <property type="project" value="TreeGrafter"/>
</dbReference>
<feature type="transmembrane region" description="Helical" evidence="8">
    <location>
        <begin position="124"/>
        <end position="143"/>
    </location>
</feature>
<dbReference type="GO" id="GO:0005432">
    <property type="term" value="F:calcium:sodium antiporter activity"/>
    <property type="evidence" value="ECO:0007669"/>
    <property type="project" value="TreeGrafter"/>
</dbReference>
<dbReference type="PANTHER" id="PTHR12266:SF0">
    <property type="entry name" value="MITOCHONDRIAL SODIUM_CALCIUM EXCHANGER PROTEIN"/>
    <property type="match status" value="1"/>
</dbReference>
<proteinExistence type="predicted"/>
<dbReference type="InterPro" id="IPR004837">
    <property type="entry name" value="NaCa_Exmemb"/>
</dbReference>
<reference evidence="10 11" key="1">
    <citation type="journal article" date="2007" name="Nature">
        <title>Evolution of genes and genomes on the Drosophila phylogeny.</title>
        <authorList>
            <consortium name="Drosophila 12 Genomes Consortium"/>
            <person name="Clark A.G."/>
            <person name="Eisen M.B."/>
            <person name="Smith D.R."/>
            <person name="Bergman C.M."/>
            <person name="Oliver B."/>
            <person name="Markow T.A."/>
            <person name="Kaufman T.C."/>
            <person name="Kellis M."/>
            <person name="Gelbart W."/>
            <person name="Iyer V.N."/>
            <person name="Pollard D.A."/>
            <person name="Sackton T.B."/>
            <person name="Larracuente A.M."/>
            <person name="Singh N.D."/>
            <person name="Abad J.P."/>
            <person name="Abt D.N."/>
            <person name="Adryan B."/>
            <person name="Aguade M."/>
            <person name="Akashi H."/>
            <person name="Anderson W.W."/>
            <person name="Aquadro C.F."/>
            <person name="Ardell D.H."/>
            <person name="Arguello R."/>
            <person name="Artieri C.G."/>
            <person name="Barbash D.A."/>
            <person name="Barker D."/>
            <person name="Barsanti P."/>
            <person name="Batterham P."/>
            <person name="Batzoglou S."/>
            <person name="Begun D."/>
            <person name="Bhutkar A."/>
            <person name="Blanco E."/>
            <person name="Bosak S.A."/>
            <person name="Bradley R.K."/>
            <person name="Brand A.D."/>
            <person name="Brent M.R."/>
            <person name="Brooks A.N."/>
            <person name="Brown R.H."/>
            <person name="Butlin R.K."/>
            <person name="Caggese C."/>
            <person name="Calvi B.R."/>
            <person name="Bernardo de Carvalho A."/>
            <person name="Caspi A."/>
            <person name="Castrezana S."/>
            <person name="Celniker S.E."/>
            <person name="Chang J.L."/>
            <person name="Chapple C."/>
            <person name="Chatterji S."/>
            <person name="Chinwalla A."/>
            <person name="Civetta A."/>
            <person name="Clifton S.W."/>
            <person name="Comeron J.M."/>
            <person name="Costello J.C."/>
            <person name="Coyne J.A."/>
            <person name="Daub J."/>
            <person name="David R.G."/>
            <person name="Delcher A.L."/>
            <person name="Delehaunty K."/>
            <person name="Do C.B."/>
            <person name="Ebling H."/>
            <person name="Edwards K."/>
            <person name="Eickbush T."/>
            <person name="Evans J.D."/>
            <person name="Filipski A."/>
            <person name="Findeiss S."/>
            <person name="Freyhult E."/>
            <person name="Fulton L."/>
            <person name="Fulton R."/>
            <person name="Garcia A.C."/>
            <person name="Gardiner A."/>
            <person name="Garfield D.A."/>
            <person name="Garvin B.E."/>
            <person name="Gibson G."/>
            <person name="Gilbert D."/>
            <person name="Gnerre S."/>
            <person name="Godfrey J."/>
            <person name="Good R."/>
            <person name="Gotea V."/>
            <person name="Gravely B."/>
            <person name="Greenberg A.J."/>
            <person name="Griffiths-Jones S."/>
            <person name="Gross S."/>
            <person name="Guigo R."/>
            <person name="Gustafson E.A."/>
            <person name="Haerty W."/>
            <person name="Hahn M.W."/>
            <person name="Halligan D.L."/>
            <person name="Halpern A.L."/>
            <person name="Halter G.M."/>
            <person name="Han M.V."/>
            <person name="Heger A."/>
            <person name="Hillier L."/>
            <person name="Hinrichs A.S."/>
            <person name="Holmes I."/>
            <person name="Hoskins R.A."/>
            <person name="Hubisz M.J."/>
            <person name="Hultmark D."/>
            <person name="Huntley M.A."/>
            <person name="Jaffe D.B."/>
            <person name="Jagadeeshan S."/>
            <person name="Jeck W.R."/>
            <person name="Johnson J."/>
            <person name="Jones C.D."/>
            <person name="Jordan W.C."/>
            <person name="Karpen G.H."/>
            <person name="Kataoka E."/>
            <person name="Keightley P.D."/>
            <person name="Kheradpour P."/>
            <person name="Kirkness E.F."/>
            <person name="Koerich L.B."/>
            <person name="Kristiansen K."/>
            <person name="Kudrna D."/>
            <person name="Kulathinal R.J."/>
            <person name="Kumar S."/>
            <person name="Kwok R."/>
            <person name="Lander E."/>
            <person name="Langley C.H."/>
            <person name="Lapoint R."/>
            <person name="Lazzaro B.P."/>
            <person name="Lee S.J."/>
            <person name="Levesque L."/>
            <person name="Li R."/>
            <person name="Lin C.F."/>
            <person name="Lin M.F."/>
            <person name="Lindblad-Toh K."/>
            <person name="Llopart A."/>
            <person name="Long M."/>
            <person name="Low L."/>
            <person name="Lozovsky E."/>
            <person name="Lu J."/>
            <person name="Luo M."/>
            <person name="Machado C.A."/>
            <person name="Makalowski W."/>
            <person name="Marzo M."/>
            <person name="Matsuda M."/>
            <person name="Matzkin L."/>
            <person name="McAllister B."/>
            <person name="McBride C.S."/>
            <person name="McKernan B."/>
            <person name="McKernan K."/>
            <person name="Mendez-Lago M."/>
            <person name="Minx P."/>
            <person name="Mollenhauer M.U."/>
            <person name="Montooth K."/>
            <person name="Mount S.M."/>
            <person name="Mu X."/>
            <person name="Myers E."/>
            <person name="Negre B."/>
            <person name="Newfeld S."/>
            <person name="Nielsen R."/>
            <person name="Noor M.A."/>
            <person name="O'Grady P."/>
            <person name="Pachter L."/>
            <person name="Papaceit M."/>
            <person name="Parisi M.J."/>
            <person name="Parisi M."/>
            <person name="Parts L."/>
            <person name="Pedersen J.S."/>
            <person name="Pesole G."/>
            <person name="Phillippy A.M."/>
            <person name="Ponting C.P."/>
            <person name="Pop M."/>
            <person name="Porcelli D."/>
            <person name="Powell J.R."/>
            <person name="Prohaska S."/>
            <person name="Pruitt K."/>
            <person name="Puig M."/>
            <person name="Quesneville H."/>
            <person name="Ram K.R."/>
            <person name="Rand D."/>
            <person name="Rasmussen M.D."/>
            <person name="Reed L.K."/>
            <person name="Reenan R."/>
            <person name="Reily A."/>
            <person name="Remington K.A."/>
            <person name="Rieger T.T."/>
            <person name="Ritchie M.G."/>
            <person name="Robin C."/>
            <person name="Rogers Y.H."/>
            <person name="Rohde C."/>
            <person name="Rozas J."/>
            <person name="Rubenfield M.J."/>
            <person name="Ruiz A."/>
            <person name="Russo S."/>
            <person name="Salzberg S.L."/>
            <person name="Sanchez-Gracia A."/>
            <person name="Saranga D.J."/>
            <person name="Sato H."/>
            <person name="Schaeffer S.W."/>
            <person name="Schatz M.C."/>
            <person name="Schlenke T."/>
            <person name="Schwartz R."/>
            <person name="Segarra C."/>
            <person name="Singh R.S."/>
            <person name="Sirot L."/>
            <person name="Sirota M."/>
            <person name="Sisneros N.B."/>
            <person name="Smith C.D."/>
            <person name="Smith T.F."/>
            <person name="Spieth J."/>
            <person name="Stage D.E."/>
            <person name="Stark A."/>
            <person name="Stephan W."/>
            <person name="Strausberg R.L."/>
            <person name="Strempel S."/>
            <person name="Sturgill D."/>
            <person name="Sutton G."/>
            <person name="Sutton G.G."/>
            <person name="Tao W."/>
            <person name="Teichmann S."/>
            <person name="Tobari Y.N."/>
            <person name="Tomimura Y."/>
            <person name="Tsolas J.M."/>
            <person name="Valente V.L."/>
            <person name="Venter E."/>
            <person name="Venter J.C."/>
            <person name="Vicario S."/>
            <person name="Vieira F.G."/>
            <person name="Vilella A.J."/>
            <person name="Villasante A."/>
            <person name="Walenz B."/>
            <person name="Wang J."/>
            <person name="Wasserman M."/>
            <person name="Watts T."/>
            <person name="Wilson D."/>
            <person name="Wilson R.K."/>
            <person name="Wing R.A."/>
            <person name="Wolfner M.F."/>
            <person name="Wong A."/>
            <person name="Wong G.K."/>
            <person name="Wu C.I."/>
            <person name="Wu G."/>
            <person name="Yamamoto D."/>
            <person name="Yang H.P."/>
            <person name="Yang S.P."/>
            <person name="Yorke J.A."/>
            <person name="Yoshida K."/>
            <person name="Zdobnov E."/>
            <person name="Zhang P."/>
            <person name="Zhang Y."/>
            <person name="Zimin A.V."/>
            <person name="Baldwin J."/>
            <person name="Abdouelleil A."/>
            <person name="Abdulkadir J."/>
            <person name="Abebe A."/>
            <person name="Abera B."/>
            <person name="Abreu J."/>
            <person name="Acer S.C."/>
            <person name="Aftuck L."/>
            <person name="Alexander A."/>
            <person name="An P."/>
            <person name="Anderson E."/>
            <person name="Anderson S."/>
            <person name="Arachi H."/>
            <person name="Azer M."/>
            <person name="Bachantsang P."/>
            <person name="Barry A."/>
            <person name="Bayul T."/>
            <person name="Berlin A."/>
            <person name="Bessette D."/>
            <person name="Bloom T."/>
            <person name="Blye J."/>
            <person name="Boguslavskiy L."/>
            <person name="Bonnet C."/>
            <person name="Boukhgalter B."/>
            <person name="Bourzgui I."/>
            <person name="Brown A."/>
            <person name="Cahill P."/>
            <person name="Channer S."/>
            <person name="Cheshatsang Y."/>
            <person name="Chuda L."/>
            <person name="Citroen M."/>
            <person name="Collymore A."/>
            <person name="Cooke P."/>
            <person name="Costello M."/>
            <person name="D'Aco K."/>
            <person name="Daza R."/>
            <person name="De Haan G."/>
            <person name="DeGray S."/>
            <person name="DeMaso C."/>
            <person name="Dhargay N."/>
            <person name="Dooley K."/>
            <person name="Dooley E."/>
            <person name="Doricent M."/>
            <person name="Dorje P."/>
            <person name="Dorjee K."/>
            <person name="Dupes A."/>
            <person name="Elong R."/>
            <person name="Falk J."/>
            <person name="Farina A."/>
            <person name="Faro S."/>
            <person name="Ferguson D."/>
            <person name="Fisher S."/>
            <person name="Foley C.D."/>
            <person name="Franke A."/>
            <person name="Friedrich D."/>
            <person name="Gadbois L."/>
            <person name="Gearin G."/>
            <person name="Gearin C.R."/>
            <person name="Giannoukos G."/>
            <person name="Goode T."/>
            <person name="Graham J."/>
            <person name="Grandbois E."/>
            <person name="Grewal S."/>
            <person name="Gyaltsen K."/>
            <person name="Hafez N."/>
            <person name="Hagos B."/>
            <person name="Hall J."/>
            <person name="Henson C."/>
            <person name="Hollinger A."/>
            <person name="Honan T."/>
            <person name="Huard M.D."/>
            <person name="Hughes L."/>
            <person name="Hurhula B."/>
            <person name="Husby M.E."/>
            <person name="Kamat A."/>
            <person name="Kanga B."/>
            <person name="Kashin S."/>
            <person name="Khazanovich D."/>
            <person name="Kisner P."/>
            <person name="Lance K."/>
            <person name="Lara M."/>
            <person name="Lee W."/>
            <person name="Lennon N."/>
            <person name="Letendre F."/>
            <person name="LeVine R."/>
            <person name="Lipovsky A."/>
            <person name="Liu X."/>
            <person name="Liu J."/>
            <person name="Liu S."/>
            <person name="Lokyitsang T."/>
            <person name="Lokyitsang Y."/>
            <person name="Lubonja R."/>
            <person name="Lui A."/>
            <person name="MacDonald P."/>
            <person name="Magnisalis V."/>
            <person name="Maru K."/>
            <person name="Matthews C."/>
            <person name="McCusker W."/>
            <person name="McDonough S."/>
            <person name="Mehta T."/>
            <person name="Meldrim J."/>
            <person name="Meneus L."/>
            <person name="Mihai O."/>
            <person name="Mihalev A."/>
            <person name="Mihova T."/>
            <person name="Mittelman R."/>
            <person name="Mlenga V."/>
            <person name="Montmayeur A."/>
            <person name="Mulrain L."/>
            <person name="Navidi A."/>
            <person name="Naylor J."/>
            <person name="Negash T."/>
            <person name="Nguyen T."/>
            <person name="Nguyen N."/>
            <person name="Nicol R."/>
            <person name="Norbu C."/>
            <person name="Norbu N."/>
            <person name="Novod N."/>
            <person name="O'Neill B."/>
            <person name="Osman S."/>
            <person name="Markiewicz E."/>
            <person name="Oyono O.L."/>
            <person name="Patti C."/>
            <person name="Phunkhang P."/>
            <person name="Pierre F."/>
            <person name="Priest M."/>
            <person name="Raghuraman S."/>
            <person name="Rege F."/>
            <person name="Reyes R."/>
            <person name="Rise C."/>
            <person name="Rogov P."/>
            <person name="Ross K."/>
            <person name="Ryan E."/>
            <person name="Settipalli S."/>
            <person name="Shea T."/>
            <person name="Sherpa N."/>
            <person name="Shi L."/>
            <person name="Shih D."/>
            <person name="Sparrow T."/>
            <person name="Spaulding J."/>
            <person name="Stalker J."/>
            <person name="Stange-Thomann N."/>
            <person name="Stavropoulos S."/>
            <person name="Stone C."/>
            <person name="Strader C."/>
            <person name="Tesfaye S."/>
            <person name="Thomson T."/>
            <person name="Thoulutsang Y."/>
            <person name="Thoulutsang D."/>
            <person name="Topham K."/>
            <person name="Topping I."/>
            <person name="Tsamla T."/>
            <person name="Vassiliev H."/>
            <person name="Vo A."/>
            <person name="Wangchuk T."/>
            <person name="Wangdi T."/>
            <person name="Weiand M."/>
            <person name="Wilkinson J."/>
            <person name="Wilson A."/>
            <person name="Yadav S."/>
            <person name="Young G."/>
            <person name="Yu Q."/>
            <person name="Zembek L."/>
            <person name="Zhong D."/>
            <person name="Zimmer A."/>
            <person name="Zwirko Z."/>
            <person name="Jaffe D.B."/>
            <person name="Alvarez P."/>
            <person name="Brockman W."/>
            <person name="Butler J."/>
            <person name="Chin C."/>
            <person name="Gnerre S."/>
            <person name="Grabherr M."/>
            <person name="Kleber M."/>
            <person name="Mauceli E."/>
            <person name="MacCallum I."/>
        </authorList>
    </citation>
    <scope>NUCLEOTIDE SEQUENCE [LARGE SCALE GENOMIC DNA]</scope>
    <source>
        <strain evidence="11">Tucson 14030-0811.24</strain>
    </source>
</reference>
<keyword evidence="4" id="KW-0406">Ion transport</keyword>
<evidence type="ECO:0000256" key="4">
    <source>
        <dbReference type="ARBA" id="ARBA00022568"/>
    </source>
</evidence>
<dbReference type="PhylomeDB" id="B4MPN0"/>
<feature type="transmembrane region" description="Helical" evidence="8">
    <location>
        <begin position="17"/>
        <end position="36"/>
    </location>
</feature>
<keyword evidence="4" id="KW-0106">Calcium</keyword>
<evidence type="ECO:0000256" key="2">
    <source>
        <dbReference type="ARBA" id="ARBA00022448"/>
    </source>
</evidence>
<feature type="transmembrane region" description="Helical" evidence="8">
    <location>
        <begin position="83"/>
        <end position="103"/>
    </location>
</feature>
<keyword evidence="4" id="KW-0109">Calcium transport</keyword>
<evidence type="ECO:0000256" key="8">
    <source>
        <dbReference type="SAM" id="Phobius"/>
    </source>
</evidence>
<protein>
    <submittedName>
        <fullName evidence="10">GK21570</fullName>
    </submittedName>
</protein>
<evidence type="ECO:0000256" key="3">
    <source>
        <dbReference type="ARBA" id="ARBA00022449"/>
    </source>
</evidence>
<keyword evidence="2" id="KW-0813">Transport</keyword>
<evidence type="ECO:0000256" key="6">
    <source>
        <dbReference type="ARBA" id="ARBA00022989"/>
    </source>
</evidence>
<feature type="domain" description="Sodium/calcium exchanger membrane region" evidence="9">
    <location>
        <begin position="21"/>
        <end position="140"/>
    </location>
</feature>
<evidence type="ECO:0000256" key="7">
    <source>
        <dbReference type="ARBA" id="ARBA00023136"/>
    </source>
</evidence>
<keyword evidence="5 8" id="KW-0812">Transmembrane</keyword>
<name>B4MPN0_DROWI</name>